<feature type="compositionally biased region" description="Low complexity" evidence="6">
    <location>
        <begin position="294"/>
        <end position="310"/>
    </location>
</feature>
<accession>A0A849BN02</accession>
<dbReference type="InterPro" id="IPR050903">
    <property type="entry name" value="Bact_Chemotaxis_MeTrfase"/>
</dbReference>
<feature type="non-terminal residue" evidence="8">
    <location>
        <position position="347"/>
    </location>
</feature>
<dbReference type="Gene3D" id="3.40.50.150">
    <property type="entry name" value="Vaccinia Virus protein VP39"/>
    <property type="match status" value="1"/>
</dbReference>
<dbReference type="CDD" id="cd02440">
    <property type="entry name" value="AdoMet_MTases"/>
    <property type="match status" value="1"/>
</dbReference>
<feature type="compositionally biased region" description="Low complexity" evidence="6">
    <location>
        <begin position="266"/>
        <end position="285"/>
    </location>
</feature>
<dbReference type="Pfam" id="PF03705">
    <property type="entry name" value="CheR_N"/>
    <property type="match status" value="1"/>
</dbReference>
<dbReference type="InterPro" id="IPR000780">
    <property type="entry name" value="CheR_MeTrfase"/>
</dbReference>
<evidence type="ECO:0000259" key="7">
    <source>
        <dbReference type="PROSITE" id="PS50123"/>
    </source>
</evidence>
<evidence type="ECO:0000256" key="3">
    <source>
        <dbReference type="ARBA" id="ARBA00022603"/>
    </source>
</evidence>
<evidence type="ECO:0000256" key="6">
    <source>
        <dbReference type="SAM" id="MobiDB-lite"/>
    </source>
</evidence>
<dbReference type="SMART" id="SM00138">
    <property type="entry name" value="MeTrc"/>
    <property type="match status" value="1"/>
</dbReference>
<organism evidence="8 9">
    <name type="scientific">Pseudokineococcus marinus</name>
    <dbReference type="NCBI Taxonomy" id="351215"/>
    <lineage>
        <taxon>Bacteria</taxon>
        <taxon>Bacillati</taxon>
        <taxon>Actinomycetota</taxon>
        <taxon>Actinomycetes</taxon>
        <taxon>Kineosporiales</taxon>
        <taxon>Kineosporiaceae</taxon>
        <taxon>Pseudokineococcus</taxon>
    </lineage>
</organism>
<dbReference type="EC" id="2.1.1.80" evidence="2"/>
<feature type="compositionally biased region" description="Pro residues" evidence="6">
    <location>
        <begin position="311"/>
        <end position="328"/>
    </location>
</feature>
<reference evidence="8 9" key="1">
    <citation type="submission" date="2020-05" db="EMBL/GenBank/DDBJ databases">
        <title>MicrobeNet Type strains.</title>
        <authorList>
            <person name="Nicholson A.C."/>
        </authorList>
    </citation>
    <scope>NUCLEOTIDE SEQUENCE [LARGE SCALE GENOMIC DNA]</scope>
    <source>
        <strain evidence="8 9">JCM 14547</strain>
    </source>
</reference>
<dbReference type="PANTHER" id="PTHR24422">
    <property type="entry name" value="CHEMOTAXIS PROTEIN METHYLTRANSFERASE"/>
    <property type="match status" value="1"/>
</dbReference>
<keyword evidence="3 8" id="KW-0489">Methyltransferase</keyword>
<comment type="catalytic activity">
    <reaction evidence="1">
        <text>L-glutamyl-[protein] + S-adenosyl-L-methionine = [protein]-L-glutamate 5-O-methyl ester + S-adenosyl-L-homocysteine</text>
        <dbReference type="Rhea" id="RHEA:24452"/>
        <dbReference type="Rhea" id="RHEA-COMP:10208"/>
        <dbReference type="Rhea" id="RHEA-COMP:10311"/>
        <dbReference type="ChEBI" id="CHEBI:29973"/>
        <dbReference type="ChEBI" id="CHEBI:57856"/>
        <dbReference type="ChEBI" id="CHEBI:59789"/>
        <dbReference type="ChEBI" id="CHEBI:82795"/>
        <dbReference type="EC" id="2.1.1.80"/>
    </reaction>
</comment>
<dbReference type="SUPFAM" id="SSF47757">
    <property type="entry name" value="Chemotaxis receptor methyltransferase CheR, N-terminal domain"/>
    <property type="match status" value="1"/>
</dbReference>
<evidence type="ECO:0000256" key="4">
    <source>
        <dbReference type="ARBA" id="ARBA00022679"/>
    </source>
</evidence>
<evidence type="ECO:0000256" key="2">
    <source>
        <dbReference type="ARBA" id="ARBA00012534"/>
    </source>
</evidence>
<proteinExistence type="predicted"/>
<feature type="domain" description="CheR-type methyltransferase" evidence="7">
    <location>
        <begin position="1"/>
        <end position="269"/>
    </location>
</feature>
<dbReference type="PRINTS" id="PR00996">
    <property type="entry name" value="CHERMTFRASE"/>
</dbReference>
<name>A0A849BN02_9ACTN</name>
<protein>
    <recommendedName>
        <fullName evidence="2">protein-glutamate O-methyltransferase</fullName>
        <ecNumber evidence="2">2.1.1.80</ecNumber>
    </recommendedName>
</protein>
<dbReference type="Pfam" id="PF01739">
    <property type="entry name" value="CheR"/>
    <property type="match status" value="1"/>
</dbReference>
<dbReference type="AlphaFoldDB" id="A0A849BN02"/>
<gene>
    <name evidence="8" type="ORF">HLB09_16665</name>
</gene>
<dbReference type="EMBL" id="JABEMA010000463">
    <property type="protein sequence ID" value="NNH24689.1"/>
    <property type="molecule type" value="Genomic_DNA"/>
</dbReference>
<evidence type="ECO:0000313" key="8">
    <source>
        <dbReference type="EMBL" id="NNH24689.1"/>
    </source>
</evidence>
<feature type="compositionally biased region" description="Low complexity" evidence="6">
    <location>
        <begin position="329"/>
        <end position="338"/>
    </location>
</feature>
<dbReference type="InterPro" id="IPR029063">
    <property type="entry name" value="SAM-dependent_MTases_sf"/>
</dbReference>
<dbReference type="PROSITE" id="PS50123">
    <property type="entry name" value="CHER"/>
    <property type="match status" value="1"/>
</dbReference>
<dbReference type="InterPro" id="IPR022642">
    <property type="entry name" value="CheR_C"/>
</dbReference>
<keyword evidence="5" id="KW-0949">S-adenosyl-L-methionine</keyword>
<dbReference type="SUPFAM" id="SSF53335">
    <property type="entry name" value="S-adenosyl-L-methionine-dependent methyltransferases"/>
    <property type="match status" value="1"/>
</dbReference>
<feature type="region of interest" description="Disordered" evidence="6">
    <location>
        <begin position="266"/>
        <end position="347"/>
    </location>
</feature>
<comment type="caution">
    <text evidence="8">The sequence shown here is derived from an EMBL/GenBank/DDBJ whole genome shotgun (WGS) entry which is preliminary data.</text>
</comment>
<dbReference type="PANTHER" id="PTHR24422:SF21">
    <property type="entry name" value="CHEMOTAXIS PROTEIN METHYLTRANSFERASE 1"/>
    <property type="match status" value="1"/>
</dbReference>
<sequence length="347" mass="36815">MSPADLAWVCEVVRAETAVVLDASKEYLVTSRLLPLARRAGLADVGAYVARARAGSAADRWELVEAMTTNETSWFRDVEPFTYLRERLLPELAAARPGRSLRVWSAACSTGQEPYTIAMLLADAPELRGFRTEVLATDVDRTALERARSATYSQMEVGRGLPADMVARHLERAGLQWRVREPVRSCVRFAELNLARPFTERGRFDVVFCRNVLIYFDTATKQQVLDRIHQVLAPDGVLVLGAAETTLGVSAAWTRVEGSRAALYRPAGASSSGASSSVSSSSAGSGAAGGGRLGAAPAPAPVSGPLLAARPPAPAPLRLPAPARPPAVPAAALLPGAAEPRRTPAGE</sequence>
<dbReference type="GO" id="GO:0008983">
    <property type="term" value="F:protein-glutamate O-methyltransferase activity"/>
    <property type="evidence" value="ECO:0007669"/>
    <property type="project" value="UniProtKB-EC"/>
</dbReference>
<keyword evidence="4 8" id="KW-0808">Transferase</keyword>
<evidence type="ECO:0000256" key="1">
    <source>
        <dbReference type="ARBA" id="ARBA00001541"/>
    </source>
</evidence>
<evidence type="ECO:0000256" key="5">
    <source>
        <dbReference type="ARBA" id="ARBA00022691"/>
    </source>
</evidence>
<dbReference type="Gene3D" id="1.10.155.10">
    <property type="entry name" value="Chemotaxis receptor methyltransferase CheR, N-terminal domain"/>
    <property type="match status" value="1"/>
</dbReference>
<dbReference type="GO" id="GO:0032259">
    <property type="term" value="P:methylation"/>
    <property type="evidence" value="ECO:0007669"/>
    <property type="project" value="UniProtKB-KW"/>
</dbReference>
<keyword evidence="9" id="KW-1185">Reference proteome</keyword>
<dbReference type="Proteomes" id="UP000555552">
    <property type="component" value="Unassembled WGS sequence"/>
</dbReference>
<dbReference type="InterPro" id="IPR022641">
    <property type="entry name" value="CheR_N"/>
</dbReference>
<dbReference type="InterPro" id="IPR036804">
    <property type="entry name" value="CheR_N_sf"/>
</dbReference>
<evidence type="ECO:0000313" key="9">
    <source>
        <dbReference type="Proteomes" id="UP000555552"/>
    </source>
</evidence>